<keyword evidence="2" id="KW-0378">Hydrolase</keyword>
<dbReference type="GO" id="GO:0004180">
    <property type="term" value="F:carboxypeptidase activity"/>
    <property type="evidence" value="ECO:0007669"/>
    <property type="project" value="UniProtKB-KW"/>
</dbReference>
<organism evidence="2 3">
    <name type="scientific">Candidatus Merdivivens faecigallinarum</name>
    <dbReference type="NCBI Taxonomy" id="2840871"/>
    <lineage>
        <taxon>Bacteria</taxon>
        <taxon>Pseudomonadati</taxon>
        <taxon>Bacteroidota</taxon>
        <taxon>Bacteroidia</taxon>
        <taxon>Bacteroidales</taxon>
        <taxon>Muribaculaceae</taxon>
        <taxon>Muribaculaceae incertae sedis</taxon>
        <taxon>Candidatus Merdivivens</taxon>
    </lineage>
</organism>
<keyword evidence="2" id="KW-0121">Carboxypeptidase</keyword>
<dbReference type="Pfam" id="PF13620">
    <property type="entry name" value="CarboxypepD_reg"/>
    <property type="match status" value="1"/>
</dbReference>
<reference evidence="2" key="2">
    <citation type="journal article" date="2021" name="PeerJ">
        <title>Extensive microbial diversity within the chicken gut microbiome revealed by metagenomics and culture.</title>
        <authorList>
            <person name="Gilroy R."/>
            <person name="Ravi A."/>
            <person name="Getino M."/>
            <person name="Pursley I."/>
            <person name="Horton D.L."/>
            <person name="Alikhan N.F."/>
            <person name="Baker D."/>
            <person name="Gharbi K."/>
            <person name="Hall N."/>
            <person name="Watson M."/>
            <person name="Adriaenssens E.M."/>
            <person name="Foster-Nyarko E."/>
            <person name="Jarju S."/>
            <person name="Secka A."/>
            <person name="Antonio M."/>
            <person name="Oren A."/>
            <person name="Chaudhuri R.R."/>
            <person name="La Ragione R."/>
            <person name="Hildebrand F."/>
            <person name="Pallen M.J."/>
        </authorList>
    </citation>
    <scope>NUCLEOTIDE SEQUENCE</scope>
    <source>
        <strain evidence="2">B3-2255</strain>
    </source>
</reference>
<dbReference type="InterPro" id="IPR008969">
    <property type="entry name" value="CarboxyPept-like_regulatory"/>
</dbReference>
<proteinExistence type="predicted"/>
<comment type="caution">
    <text evidence="2">The sequence shown here is derived from an EMBL/GenBank/DDBJ whole genome shotgun (WGS) entry which is preliminary data.</text>
</comment>
<keyword evidence="2" id="KW-0645">Protease</keyword>
<dbReference type="AlphaFoldDB" id="A0A9D9NQU8"/>
<dbReference type="EMBL" id="JADILY010000127">
    <property type="protein sequence ID" value="MBO8482088.1"/>
    <property type="molecule type" value="Genomic_DNA"/>
</dbReference>
<keyword evidence="1" id="KW-0732">Signal</keyword>
<evidence type="ECO:0000313" key="3">
    <source>
        <dbReference type="Proteomes" id="UP000823772"/>
    </source>
</evidence>
<feature type="signal peptide" evidence="1">
    <location>
        <begin position="1"/>
        <end position="21"/>
    </location>
</feature>
<sequence length="323" mass="35930">MINYLKLFGLAALILICNQCADTDIIIPEDSPGIYGTVTDFATGEPVADATVQLRPGGETTLTGSDGMYEFRNLKKGNYSITVSKVEYTDLVDNYVIAVDTKMVRRDVQIEKLPAYFEVVDADLNRISSLDFGKDATSAQFMIFNNGPVALNCEIICSCAWVSSITEISNPINPGATYPIIVTIDRDELSAGVNTDYIHITSNNGSKQIIISAIDESNMPEVVTLGYDVEENRYVLEGDVIRVGTPKYYQKGFCVSTYYTEPTYDKCDELLIWEHGDTGNGNGWFGNFGCYYSPKGRDKRYFRAWLKYGNSQIVYGNVQSFNP</sequence>
<gene>
    <name evidence="2" type="ORF">IAC87_06035</name>
</gene>
<dbReference type="SUPFAM" id="SSF49464">
    <property type="entry name" value="Carboxypeptidase regulatory domain-like"/>
    <property type="match status" value="1"/>
</dbReference>
<evidence type="ECO:0000313" key="2">
    <source>
        <dbReference type="EMBL" id="MBO8482088.1"/>
    </source>
</evidence>
<dbReference type="Gene3D" id="2.60.40.1120">
    <property type="entry name" value="Carboxypeptidase-like, regulatory domain"/>
    <property type="match status" value="1"/>
</dbReference>
<evidence type="ECO:0000256" key="1">
    <source>
        <dbReference type="SAM" id="SignalP"/>
    </source>
</evidence>
<name>A0A9D9NQU8_9BACT</name>
<dbReference type="Proteomes" id="UP000823772">
    <property type="component" value="Unassembled WGS sequence"/>
</dbReference>
<accession>A0A9D9NQU8</accession>
<feature type="chain" id="PRO_5039007830" evidence="1">
    <location>
        <begin position="22"/>
        <end position="323"/>
    </location>
</feature>
<reference evidence="2" key="1">
    <citation type="submission" date="2020-10" db="EMBL/GenBank/DDBJ databases">
        <authorList>
            <person name="Gilroy R."/>
        </authorList>
    </citation>
    <scope>NUCLEOTIDE SEQUENCE</scope>
    <source>
        <strain evidence="2">B3-2255</strain>
    </source>
</reference>
<protein>
    <submittedName>
        <fullName evidence="2">Carboxypeptidase regulatory-like domain-containing protein</fullName>
    </submittedName>
</protein>